<reference evidence="6 7" key="1">
    <citation type="submission" date="2023-11" db="EMBL/GenBank/DDBJ databases">
        <title>Paucibacter sp. nov., isolated from fresh soil in Korea.</title>
        <authorList>
            <person name="Le N.T.T."/>
        </authorList>
    </citation>
    <scope>NUCLEOTIDE SEQUENCE [LARGE SCALE GENOMIC DNA]</scope>
    <source>
        <strain evidence="6 7">R3-3</strain>
    </source>
</reference>
<dbReference type="InterPro" id="IPR005561">
    <property type="entry name" value="ANTAR"/>
</dbReference>
<dbReference type="PROSITE" id="PS50921">
    <property type="entry name" value="ANTAR"/>
    <property type="match status" value="1"/>
</dbReference>
<dbReference type="RefSeq" id="WP_320422017.1">
    <property type="nucleotide sequence ID" value="NZ_JAXCLA010000002.1"/>
</dbReference>
<dbReference type="InterPro" id="IPR029095">
    <property type="entry name" value="NarX-like_N"/>
</dbReference>
<dbReference type="InterPro" id="IPR011006">
    <property type="entry name" value="CheY-like_superfamily"/>
</dbReference>
<dbReference type="Gene3D" id="1.10.10.10">
    <property type="entry name" value="Winged helix-like DNA-binding domain superfamily/Winged helix DNA-binding domain"/>
    <property type="match status" value="1"/>
</dbReference>
<dbReference type="SUPFAM" id="SSF52172">
    <property type="entry name" value="CheY-like"/>
    <property type="match status" value="1"/>
</dbReference>
<evidence type="ECO:0000256" key="4">
    <source>
        <dbReference type="ARBA" id="ARBA00023136"/>
    </source>
</evidence>
<keyword evidence="7" id="KW-1185">Reference proteome</keyword>
<feature type="domain" description="ANTAR" evidence="5">
    <location>
        <begin position="93"/>
        <end position="154"/>
    </location>
</feature>
<comment type="subcellular location">
    <subcellularLocation>
        <location evidence="1">Membrane</location>
        <topology evidence="1">Multi-pass membrane protein</topology>
    </subcellularLocation>
</comment>
<dbReference type="SMART" id="SM01012">
    <property type="entry name" value="ANTAR"/>
    <property type="match status" value="1"/>
</dbReference>
<keyword evidence="2" id="KW-0812">Transmembrane</keyword>
<organism evidence="6 7">
    <name type="scientific">Roseateles agri</name>
    <dbReference type="NCBI Taxonomy" id="3098619"/>
    <lineage>
        <taxon>Bacteria</taxon>
        <taxon>Pseudomonadati</taxon>
        <taxon>Pseudomonadota</taxon>
        <taxon>Betaproteobacteria</taxon>
        <taxon>Burkholderiales</taxon>
        <taxon>Sphaerotilaceae</taxon>
        <taxon>Roseateles</taxon>
    </lineage>
</organism>
<name>A0ABU5DCW6_9BURK</name>
<dbReference type="EMBL" id="JAXCLA010000002">
    <property type="protein sequence ID" value="MDY0744113.1"/>
    <property type="molecule type" value="Genomic_DNA"/>
</dbReference>
<protein>
    <submittedName>
        <fullName evidence="6">ANTAR domain-containing protein</fullName>
    </submittedName>
</protein>
<dbReference type="Pfam" id="PF13675">
    <property type="entry name" value="PilJ"/>
    <property type="match status" value="1"/>
</dbReference>
<gene>
    <name evidence="6" type="ORF">SNE35_06335</name>
</gene>
<evidence type="ECO:0000256" key="2">
    <source>
        <dbReference type="ARBA" id="ARBA00022692"/>
    </source>
</evidence>
<proteinExistence type="predicted"/>
<evidence type="ECO:0000256" key="3">
    <source>
        <dbReference type="ARBA" id="ARBA00022989"/>
    </source>
</evidence>
<evidence type="ECO:0000313" key="6">
    <source>
        <dbReference type="EMBL" id="MDY0744113.1"/>
    </source>
</evidence>
<evidence type="ECO:0000259" key="5">
    <source>
        <dbReference type="PROSITE" id="PS50921"/>
    </source>
</evidence>
<evidence type="ECO:0000313" key="7">
    <source>
        <dbReference type="Proteomes" id="UP001285263"/>
    </source>
</evidence>
<accession>A0ABU5DCW6</accession>
<dbReference type="Pfam" id="PF03861">
    <property type="entry name" value="ANTAR"/>
    <property type="match status" value="1"/>
</dbReference>
<keyword evidence="4" id="KW-0472">Membrane</keyword>
<dbReference type="InterPro" id="IPR036388">
    <property type="entry name" value="WH-like_DNA-bd_sf"/>
</dbReference>
<keyword evidence="3" id="KW-1133">Transmembrane helix</keyword>
<comment type="caution">
    <text evidence="6">The sequence shown here is derived from an EMBL/GenBank/DDBJ whole genome shotgun (WGS) entry which is preliminary data.</text>
</comment>
<evidence type="ECO:0000256" key="1">
    <source>
        <dbReference type="ARBA" id="ARBA00004141"/>
    </source>
</evidence>
<dbReference type="Proteomes" id="UP001285263">
    <property type="component" value="Unassembled WGS sequence"/>
</dbReference>
<sequence>MTEPLRAVWLGPGEHTVPVHLRTAMEHGAVLIVQAGDDAELTRYFDAIAALALRPPLLVVSASPALQARGAELGVAHWLPAPPGDWDAALAWTRLQHERSTGLQRKLDDRRWTERAKGCLMAAQSLDEAQAHKLLRDTAMHARLQLTQVAQSVVHAAQLAEAVNRAGQQRMLSQRLVKLMAQRAAGIEPRRAKVLQDESAARLEANLMRLHELLAEELPGAALPPLREAWTRLAPCLTGKPDAAKLAEASAAATLLLAAAEALTQTLVESGARPPLRLLNICGRQRLLSQRIAMRALLAGGRSAQDEADFAAALDELEAAPLSDTATRALLAEVRAEWLHLLHALRHGGSNASAAALARSSELLLTQLDALTLRYQQSLQTLLS</sequence>